<feature type="transmembrane region" description="Helical" evidence="6">
    <location>
        <begin position="299"/>
        <end position="319"/>
    </location>
</feature>
<evidence type="ECO:0000256" key="2">
    <source>
        <dbReference type="ARBA" id="ARBA00022692"/>
    </source>
</evidence>
<dbReference type="InterPro" id="IPR001054">
    <property type="entry name" value="A/G_cyclase"/>
</dbReference>
<evidence type="ECO:0000313" key="9">
    <source>
        <dbReference type="Proteomes" id="UP001162131"/>
    </source>
</evidence>
<feature type="compositionally biased region" description="Basic and acidic residues" evidence="5">
    <location>
        <begin position="247"/>
        <end position="259"/>
    </location>
</feature>
<accession>A0AAU9JNQ0</accession>
<evidence type="ECO:0000259" key="7">
    <source>
        <dbReference type="PROSITE" id="PS50125"/>
    </source>
</evidence>
<dbReference type="GO" id="GO:0005216">
    <property type="term" value="F:monoatomic ion channel activity"/>
    <property type="evidence" value="ECO:0007669"/>
    <property type="project" value="InterPro"/>
</dbReference>
<dbReference type="InterPro" id="IPR027359">
    <property type="entry name" value="Volt_channel_dom_sf"/>
</dbReference>
<keyword evidence="9" id="KW-1185">Reference proteome</keyword>
<dbReference type="GO" id="GO:0035556">
    <property type="term" value="P:intracellular signal transduction"/>
    <property type="evidence" value="ECO:0007669"/>
    <property type="project" value="InterPro"/>
</dbReference>
<feature type="compositionally biased region" description="Polar residues" evidence="5">
    <location>
        <begin position="237"/>
        <end position="246"/>
    </location>
</feature>
<proteinExistence type="predicted"/>
<evidence type="ECO:0000256" key="1">
    <source>
        <dbReference type="ARBA" id="ARBA00004141"/>
    </source>
</evidence>
<dbReference type="Gene3D" id="1.20.120.350">
    <property type="entry name" value="Voltage-gated potassium channels. Chain C"/>
    <property type="match status" value="1"/>
</dbReference>
<dbReference type="PROSITE" id="PS50125">
    <property type="entry name" value="GUANYLATE_CYCLASE_2"/>
    <property type="match status" value="1"/>
</dbReference>
<dbReference type="EMBL" id="CAJZBQ010000046">
    <property type="protein sequence ID" value="CAG9328862.1"/>
    <property type="molecule type" value="Genomic_DNA"/>
</dbReference>
<dbReference type="SUPFAM" id="SSF81324">
    <property type="entry name" value="Voltage-gated potassium channels"/>
    <property type="match status" value="1"/>
</dbReference>
<reference evidence="8" key="1">
    <citation type="submission" date="2021-09" db="EMBL/GenBank/DDBJ databases">
        <authorList>
            <consortium name="AG Swart"/>
            <person name="Singh M."/>
            <person name="Singh A."/>
            <person name="Seah K."/>
            <person name="Emmerich C."/>
        </authorList>
    </citation>
    <scope>NUCLEOTIDE SEQUENCE</scope>
    <source>
        <strain evidence="8">ATCC30299</strain>
    </source>
</reference>
<evidence type="ECO:0000313" key="8">
    <source>
        <dbReference type="EMBL" id="CAG9328862.1"/>
    </source>
</evidence>
<sequence>MNVEPEFERRLSDHKTSVEERSNRGSQDIDPKLPEVHIAIEAKSNWRLLIAKLLDHWYTQIFMITITLYALFGDDIRLAATTKDADIAFYVLTIICLVFFTLEIVLSSLVKEGYFLGFFFWLDLISTLTLVMDIGWVWDAMVDSGSSSGSGNGKAKKIASAGKASRGAARAARVIRVIRVIRLIRITKLYKIAKEAREAAKKNRPILRRTNIKYRGEEAIHLPRNLNRGFDEIEEGSQASASQSFTSHEDQTAMDDRKNSFSAGSSQNFSDTESLAEEIEIPQESNVGKKLNDITTKRVIILVISIMVMLPLFYPTLYVDANTSGTYGLEAMNSVVHDHDSFLIAWNNYIKKHKKLYLPLCYLYVANRKTWETDISPDDLRDVEKTTVYLDNMSDDYYYSSYAVFDIRNESRLGAGLNIIRTVYICILLSAATMLLSDDAQKMLLNPLENMIKKIQNIAKNPLQAAQKEEKNEVMKGLTSSDKKKKDQEPMETAFLEQTITKIGALLALGFGEAGSEIIATNIQKGGGEVNPMIAGKRTICIFGFCDIRNFTDTTEVLQNEVMAFVNEIAYIVHSLVDKYSGTANKNIGDAFLLCWKFPEECIEADTMNPGNRVLGRHPLIKEYADMAVISFIKIIAEINKSGKVLKYRDHQGLNDRMPGYSVKMGFGLHQGWAIEGAIGSEFKIDASYLSPNVNMASRLEAATKQFGVPILISNALFHICSNVTKTNMRKIDRVTVKGSKEPIELFTCDLDLEALTPVPEVTLSGAEAKQARVLARIARDKLRSQAKSGEYPIHLLWNDDPDLKAMKENIPKTFLGEFTRALEYYFAGKWDKAIEGFTNVQKLKGGHDGPCETLLNFMKEEGNRAPAGWPGYRELHDK</sequence>
<dbReference type="CDD" id="cd07302">
    <property type="entry name" value="CHD"/>
    <property type="match status" value="1"/>
</dbReference>
<keyword evidence="3 6" id="KW-1133">Transmembrane helix</keyword>
<evidence type="ECO:0000256" key="6">
    <source>
        <dbReference type="SAM" id="Phobius"/>
    </source>
</evidence>
<dbReference type="GO" id="GO:0009190">
    <property type="term" value="P:cyclic nucleotide biosynthetic process"/>
    <property type="evidence" value="ECO:0007669"/>
    <property type="project" value="InterPro"/>
</dbReference>
<feature type="transmembrane region" description="Helical" evidence="6">
    <location>
        <begin position="118"/>
        <end position="138"/>
    </location>
</feature>
<comment type="subcellular location">
    <subcellularLocation>
        <location evidence="1">Membrane</location>
        <topology evidence="1">Multi-pass membrane protein</topology>
    </subcellularLocation>
</comment>
<keyword evidence="4 6" id="KW-0472">Membrane</keyword>
<feature type="region of interest" description="Disordered" evidence="5">
    <location>
        <begin position="1"/>
        <end position="29"/>
    </location>
</feature>
<feature type="domain" description="Guanylate cyclase" evidence="7">
    <location>
        <begin position="542"/>
        <end position="701"/>
    </location>
</feature>
<comment type="caution">
    <text evidence="8">The sequence shown here is derived from an EMBL/GenBank/DDBJ whole genome shotgun (WGS) entry which is preliminary data.</text>
</comment>
<gene>
    <name evidence="8" type="ORF">BSTOLATCC_MIC46846</name>
</gene>
<dbReference type="AlphaFoldDB" id="A0AAU9JNQ0"/>
<dbReference type="GO" id="GO:0016020">
    <property type="term" value="C:membrane"/>
    <property type="evidence" value="ECO:0007669"/>
    <property type="project" value="UniProtKB-SubCell"/>
</dbReference>
<feature type="region of interest" description="Disordered" evidence="5">
    <location>
        <begin position="237"/>
        <end position="268"/>
    </location>
</feature>
<organism evidence="8 9">
    <name type="scientific">Blepharisma stoltei</name>
    <dbReference type="NCBI Taxonomy" id="1481888"/>
    <lineage>
        <taxon>Eukaryota</taxon>
        <taxon>Sar</taxon>
        <taxon>Alveolata</taxon>
        <taxon>Ciliophora</taxon>
        <taxon>Postciliodesmatophora</taxon>
        <taxon>Heterotrichea</taxon>
        <taxon>Heterotrichida</taxon>
        <taxon>Blepharismidae</taxon>
        <taxon>Blepharisma</taxon>
    </lineage>
</organism>
<keyword evidence="2 6" id="KW-0812">Transmembrane</keyword>
<feature type="region of interest" description="Disordered" evidence="5">
    <location>
        <begin position="466"/>
        <end position="489"/>
    </location>
</feature>
<evidence type="ECO:0000256" key="5">
    <source>
        <dbReference type="SAM" id="MobiDB-lite"/>
    </source>
</evidence>
<dbReference type="Gene3D" id="3.30.70.1230">
    <property type="entry name" value="Nucleotide cyclase"/>
    <property type="match status" value="1"/>
</dbReference>
<feature type="transmembrane region" description="Helical" evidence="6">
    <location>
        <begin position="57"/>
        <end position="75"/>
    </location>
</feature>
<dbReference type="PANTHER" id="PTHR43336">
    <property type="entry name" value="OXYGEN SENSOR HISTIDINE KINASE RESPONSE REGULATOR DEVS/DOSS"/>
    <property type="match status" value="1"/>
</dbReference>
<dbReference type="Pfam" id="PF00211">
    <property type="entry name" value="Guanylate_cyc"/>
    <property type="match status" value="1"/>
</dbReference>
<protein>
    <recommendedName>
        <fullName evidence="7">Guanylate cyclase domain-containing protein</fullName>
    </recommendedName>
</protein>
<dbReference type="PANTHER" id="PTHR43336:SF3">
    <property type="entry name" value="GUANYLATE CYCLASE DOMAIN-CONTAINING PROTEIN"/>
    <property type="match status" value="1"/>
</dbReference>
<feature type="transmembrane region" description="Helical" evidence="6">
    <location>
        <begin position="419"/>
        <end position="436"/>
    </location>
</feature>
<evidence type="ECO:0000256" key="4">
    <source>
        <dbReference type="ARBA" id="ARBA00023136"/>
    </source>
</evidence>
<feature type="transmembrane region" description="Helical" evidence="6">
    <location>
        <begin position="87"/>
        <end position="106"/>
    </location>
</feature>
<dbReference type="InterPro" id="IPR029787">
    <property type="entry name" value="Nucleotide_cyclase"/>
</dbReference>
<dbReference type="InterPro" id="IPR005821">
    <property type="entry name" value="Ion_trans_dom"/>
</dbReference>
<dbReference type="Pfam" id="PF00520">
    <property type="entry name" value="Ion_trans"/>
    <property type="match status" value="1"/>
</dbReference>
<dbReference type="Proteomes" id="UP001162131">
    <property type="component" value="Unassembled WGS sequence"/>
</dbReference>
<evidence type="ECO:0000256" key="3">
    <source>
        <dbReference type="ARBA" id="ARBA00022989"/>
    </source>
</evidence>
<name>A0AAU9JNQ0_9CILI</name>
<dbReference type="SUPFAM" id="SSF55073">
    <property type="entry name" value="Nucleotide cyclase"/>
    <property type="match status" value="1"/>
</dbReference>